<dbReference type="InterPro" id="IPR029063">
    <property type="entry name" value="SAM-dependent_MTases_sf"/>
</dbReference>
<organism evidence="4">
    <name type="scientific">Candidatus Methanophaga sp. ANME-1 ERB7</name>
    <dbReference type="NCBI Taxonomy" id="2759913"/>
    <lineage>
        <taxon>Archaea</taxon>
        <taxon>Methanobacteriati</taxon>
        <taxon>Methanobacteriota</taxon>
        <taxon>Stenosarchaea group</taxon>
        <taxon>Methanomicrobia</taxon>
        <taxon>Candidatus Methanophagales</taxon>
        <taxon>Candidatus Methanophagaceae</taxon>
        <taxon>Candidatus Methanophaga</taxon>
    </lineage>
</organism>
<gene>
    <name evidence="4" type="ORF">HKFFHJMH_00009</name>
</gene>
<reference evidence="4" key="1">
    <citation type="submission" date="2020-06" db="EMBL/GenBank/DDBJ databases">
        <title>Unique genomic features of the anaerobic methanotrophic archaea.</title>
        <authorList>
            <person name="Chadwick G.L."/>
            <person name="Skennerton C.T."/>
            <person name="Laso-Perez R."/>
            <person name="Leu A.O."/>
            <person name="Speth D.R."/>
            <person name="Yu H."/>
            <person name="Morgan-Lang C."/>
            <person name="Hatzenpichler R."/>
            <person name="Goudeau D."/>
            <person name="Malmstrom R."/>
            <person name="Brazelton W.J."/>
            <person name="Woyke T."/>
            <person name="Hallam S.J."/>
            <person name="Tyson G.W."/>
            <person name="Wegener G."/>
            <person name="Boetius A."/>
            <person name="Orphan V."/>
        </authorList>
    </citation>
    <scope>NUCLEOTIDE SEQUENCE</scope>
</reference>
<evidence type="ECO:0000256" key="3">
    <source>
        <dbReference type="ARBA" id="ARBA00022691"/>
    </source>
</evidence>
<protein>
    <recommendedName>
        <fullName evidence="5">DNA methyltransferase</fullName>
    </recommendedName>
</protein>
<keyword evidence="3" id="KW-0949">S-adenosyl-L-methionine</keyword>
<evidence type="ECO:0000256" key="1">
    <source>
        <dbReference type="ARBA" id="ARBA00022603"/>
    </source>
</evidence>
<dbReference type="GO" id="GO:0032259">
    <property type="term" value="P:methylation"/>
    <property type="evidence" value="ECO:0007669"/>
    <property type="project" value="UniProtKB-KW"/>
</dbReference>
<dbReference type="PRINTS" id="PR00505">
    <property type="entry name" value="D12N6MTFRASE"/>
</dbReference>
<dbReference type="GO" id="GO:0009307">
    <property type="term" value="P:DNA restriction-modification system"/>
    <property type="evidence" value="ECO:0007669"/>
    <property type="project" value="InterPro"/>
</dbReference>
<sequence length="364" mass="42967">MIKMIETTSQLTLMGELIKPYHLPTTRYQGSKAKIVEWIWDNIKEIEFESALDAFGGTGIVGYFLKINGKQVFYNDILNSNYYIGTALIENDAIRLSENDIEFLLQPHRDTDYPTFIQDTFADIYYTNEENRWLDMVIWNIENLDNFYKRTLAYYALFQSCIIKRPYNLFHRKNLYMRTSNVKRSFGNKTTWDTPFEEHFLNFVDEANRCVFSNGKENSALNLDVFDIEGDFDLVYIDTPYISKAGVGVDYLDFYHFLEGIVNYRKWEDMIDYRSKHRKIKHNKPVWCDKNKIYTAFNNLFKKFQDAVIVVSYRSDGIPPIAELKTILRKYKPVVREERYSGYKYVLSNNNSEECLLLGLDGNS</sequence>
<dbReference type="GO" id="GO:0009007">
    <property type="term" value="F:site-specific DNA-methyltransferase (adenine-specific) activity"/>
    <property type="evidence" value="ECO:0007669"/>
    <property type="project" value="UniProtKB-EC"/>
</dbReference>
<dbReference type="Pfam" id="PF02086">
    <property type="entry name" value="MethyltransfD12"/>
    <property type="match status" value="1"/>
</dbReference>
<dbReference type="AlphaFoldDB" id="A0A7G9Z675"/>
<name>A0A7G9Z675_9EURY</name>
<proteinExistence type="predicted"/>
<dbReference type="Gene3D" id="3.40.50.150">
    <property type="entry name" value="Vaccinia Virus protein VP39"/>
    <property type="match status" value="1"/>
</dbReference>
<accession>A0A7G9Z675</accession>
<evidence type="ECO:0008006" key="5">
    <source>
        <dbReference type="Google" id="ProtNLM"/>
    </source>
</evidence>
<dbReference type="SUPFAM" id="SSF53335">
    <property type="entry name" value="S-adenosyl-L-methionine-dependent methyltransferases"/>
    <property type="match status" value="1"/>
</dbReference>
<keyword evidence="2" id="KW-0808">Transferase</keyword>
<evidence type="ECO:0000256" key="2">
    <source>
        <dbReference type="ARBA" id="ARBA00022679"/>
    </source>
</evidence>
<keyword evidence="1" id="KW-0489">Methyltransferase</keyword>
<dbReference type="InterPro" id="IPR012327">
    <property type="entry name" value="MeTrfase_D12"/>
</dbReference>
<evidence type="ECO:0000313" key="4">
    <source>
        <dbReference type="EMBL" id="QNO55759.1"/>
    </source>
</evidence>
<dbReference type="EMBL" id="MT631628">
    <property type="protein sequence ID" value="QNO55759.1"/>
    <property type="molecule type" value="Genomic_DNA"/>
</dbReference>